<keyword evidence="1" id="KW-0378">Hydrolase</keyword>
<dbReference type="EMBL" id="ML976029">
    <property type="protein sequence ID" value="KAF1943058.1"/>
    <property type="molecule type" value="Genomic_DNA"/>
</dbReference>
<evidence type="ECO:0000313" key="2">
    <source>
        <dbReference type="Proteomes" id="UP000800038"/>
    </source>
</evidence>
<reference evidence="1" key="1">
    <citation type="journal article" date="2020" name="Stud. Mycol.">
        <title>101 Dothideomycetes genomes: a test case for predicting lifestyles and emergence of pathogens.</title>
        <authorList>
            <person name="Haridas S."/>
            <person name="Albert R."/>
            <person name="Binder M."/>
            <person name="Bloem J."/>
            <person name="Labutti K."/>
            <person name="Salamov A."/>
            <person name="Andreopoulos B."/>
            <person name="Baker S."/>
            <person name="Barry K."/>
            <person name="Bills G."/>
            <person name="Bluhm B."/>
            <person name="Cannon C."/>
            <person name="Castanera R."/>
            <person name="Culley D."/>
            <person name="Daum C."/>
            <person name="Ezra D."/>
            <person name="Gonzalez J."/>
            <person name="Henrissat B."/>
            <person name="Kuo A."/>
            <person name="Liang C."/>
            <person name="Lipzen A."/>
            <person name="Lutzoni F."/>
            <person name="Magnuson J."/>
            <person name="Mondo S."/>
            <person name="Nolan M."/>
            <person name="Ohm R."/>
            <person name="Pangilinan J."/>
            <person name="Park H.-J."/>
            <person name="Ramirez L."/>
            <person name="Alfaro M."/>
            <person name="Sun H."/>
            <person name="Tritt A."/>
            <person name="Yoshinaga Y."/>
            <person name="Zwiers L.-H."/>
            <person name="Turgeon B."/>
            <person name="Goodwin S."/>
            <person name="Spatafora J."/>
            <person name="Crous P."/>
            <person name="Grigoriev I."/>
        </authorList>
    </citation>
    <scope>NUCLEOTIDE SEQUENCE</scope>
    <source>
        <strain evidence="1">CBS 161.51</strain>
    </source>
</reference>
<dbReference type="InterPro" id="IPR045136">
    <property type="entry name" value="Iah1-like"/>
</dbReference>
<dbReference type="PANTHER" id="PTHR14209">
    <property type="entry name" value="ISOAMYL ACETATE-HYDROLYZING ESTERASE 1"/>
    <property type="match status" value="1"/>
</dbReference>
<protein>
    <submittedName>
        <fullName evidence="1">SGNH hydrolase</fullName>
    </submittedName>
</protein>
<evidence type="ECO:0000313" key="1">
    <source>
        <dbReference type="EMBL" id="KAF1943058.1"/>
    </source>
</evidence>
<dbReference type="Pfam" id="PF00657">
    <property type="entry name" value="Lipase_GDSL"/>
    <property type="match status" value="1"/>
</dbReference>
<dbReference type="GO" id="GO:0016788">
    <property type="term" value="F:hydrolase activity, acting on ester bonds"/>
    <property type="evidence" value="ECO:0007669"/>
    <property type="project" value="InterPro"/>
</dbReference>
<dbReference type="InterPro" id="IPR001087">
    <property type="entry name" value="GDSL"/>
</dbReference>
<dbReference type="PANTHER" id="PTHR14209:SF19">
    <property type="entry name" value="ISOAMYL ACETATE-HYDROLYZING ESTERASE 1 HOMOLOG"/>
    <property type="match status" value="1"/>
</dbReference>
<keyword evidence="2" id="KW-1185">Reference proteome</keyword>
<dbReference type="Proteomes" id="UP000800038">
    <property type="component" value="Unassembled WGS sequence"/>
</dbReference>
<dbReference type="OrthoDB" id="671439at2759"/>
<organism evidence="1 2">
    <name type="scientific">Clathrospora elynae</name>
    <dbReference type="NCBI Taxonomy" id="706981"/>
    <lineage>
        <taxon>Eukaryota</taxon>
        <taxon>Fungi</taxon>
        <taxon>Dikarya</taxon>
        <taxon>Ascomycota</taxon>
        <taxon>Pezizomycotina</taxon>
        <taxon>Dothideomycetes</taxon>
        <taxon>Pleosporomycetidae</taxon>
        <taxon>Pleosporales</taxon>
        <taxon>Diademaceae</taxon>
        <taxon>Clathrospora</taxon>
    </lineage>
</organism>
<dbReference type="Gene3D" id="3.40.50.1110">
    <property type="entry name" value="SGNH hydrolase"/>
    <property type="match status" value="1"/>
</dbReference>
<name>A0A6A5STH8_9PLEO</name>
<dbReference type="AlphaFoldDB" id="A0A6A5STH8"/>
<proteinExistence type="predicted"/>
<dbReference type="SUPFAM" id="SSF52266">
    <property type="entry name" value="SGNH hydrolase"/>
    <property type="match status" value="1"/>
</dbReference>
<dbReference type="InterPro" id="IPR036514">
    <property type="entry name" value="SGNH_hydro_sf"/>
</dbReference>
<sequence>MTEWSFNEKTQGFGWFLQNKYAGKAEILNEGKAGYTSSALKQDFDRVIRRATAPAAAPTLLFTIFLGANDACIIGSSEYVPWPLFSANIRAFIDAILSYHVLSNTKIVLITPPPIAGPAPMVEKTMTKDEIEVANRWKKEGPRYKTYMSKKRYAEGIMHIAGEYEEAGRVVALNFWRDIVDAVLEEEGGTYDEETPPGCGLVGAKAFPTGWFTDGLHLNVKGYNVLSKGLIELLTKKWPELAPESL</sequence>
<gene>
    <name evidence="1" type="ORF">EJ02DRAFT_453769</name>
</gene>
<accession>A0A6A5STH8</accession>